<organism evidence="11 12">
    <name type="scientific">Plantactinospora veratri</name>
    <dbReference type="NCBI Taxonomy" id="1436122"/>
    <lineage>
        <taxon>Bacteria</taxon>
        <taxon>Bacillati</taxon>
        <taxon>Actinomycetota</taxon>
        <taxon>Actinomycetes</taxon>
        <taxon>Micromonosporales</taxon>
        <taxon>Micromonosporaceae</taxon>
        <taxon>Plantactinospora</taxon>
    </lineage>
</organism>
<dbReference type="SUPFAM" id="SSF55874">
    <property type="entry name" value="ATPase domain of HSP90 chaperone/DNA topoisomerase II/histidine kinase"/>
    <property type="match status" value="1"/>
</dbReference>
<proteinExistence type="predicted"/>
<evidence type="ECO:0000313" key="12">
    <source>
        <dbReference type="Proteomes" id="UP001339911"/>
    </source>
</evidence>
<dbReference type="InterPro" id="IPR025828">
    <property type="entry name" value="Put_sensor_dom"/>
</dbReference>
<dbReference type="CDD" id="cd16917">
    <property type="entry name" value="HATPase_UhpB-NarQ-NarX-like"/>
    <property type="match status" value="1"/>
</dbReference>
<gene>
    <name evidence="11" type="ORF">V1634_19430</name>
</gene>
<dbReference type="EC" id="2.7.13.3" evidence="2"/>
<dbReference type="PANTHER" id="PTHR24421:SF10">
    <property type="entry name" value="NITRATE_NITRITE SENSOR PROTEIN NARQ"/>
    <property type="match status" value="1"/>
</dbReference>
<name>A0ABU7SGC3_9ACTN</name>
<dbReference type="Pfam" id="PF07730">
    <property type="entry name" value="HisKA_3"/>
    <property type="match status" value="1"/>
</dbReference>
<keyword evidence="8" id="KW-0902">Two-component regulatory system</keyword>
<keyword evidence="3" id="KW-0597">Phosphoprotein</keyword>
<feature type="transmembrane region" description="Helical" evidence="9">
    <location>
        <begin position="38"/>
        <end position="61"/>
    </location>
</feature>
<keyword evidence="5" id="KW-0547">Nucleotide-binding</keyword>
<evidence type="ECO:0000256" key="9">
    <source>
        <dbReference type="SAM" id="Phobius"/>
    </source>
</evidence>
<evidence type="ECO:0000256" key="1">
    <source>
        <dbReference type="ARBA" id="ARBA00000085"/>
    </source>
</evidence>
<accession>A0ABU7SGC3</accession>
<dbReference type="Gene3D" id="3.30.565.10">
    <property type="entry name" value="Histidine kinase-like ATPase, C-terminal domain"/>
    <property type="match status" value="1"/>
</dbReference>
<evidence type="ECO:0000256" key="8">
    <source>
        <dbReference type="ARBA" id="ARBA00023012"/>
    </source>
</evidence>
<sequence length="440" mass="46175">MPPVTPTRSVVPPRWTGPVTDVVATVLRAPVDPATWRLLGYALLAVPLSVPVFPLALLGLVAAVSSLAMVGLPILVAVLRVARATIVYFRWPARSLLGWDWAAPPTLRGRGPLDRARAVLGDAPAWQALLYCLLKLPLAALTGYLAGLALLGGVYCLTCPVWSILEATRFGPVEIGAWTQSWYVAGTGAGLLLLLPWLLRALVGLDRILMAALLAPGPARQRIARLESDRAVLAADAATTLRRVERDLHDGTQARLVSLGMMLSRIAHRVDRLPRDTANPDGLPAELDALVGTARDAVTDALTELRDIVRRVHPPALDDGLPVALTTLATRSGLPVEVSVALAGTPSDATATTVYFTAAELLANAARHAGGARVRLRLDEHDGRVRLVVVDDGPGGAAPSPAGSGLTGLSRRARALGGSFEVVSPAGGPTTVTVTLPREG</sequence>
<dbReference type="Proteomes" id="UP001339911">
    <property type="component" value="Unassembled WGS sequence"/>
</dbReference>
<evidence type="ECO:0000259" key="10">
    <source>
        <dbReference type="SMART" id="SM00387"/>
    </source>
</evidence>
<dbReference type="Pfam" id="PF02518">
    <property type="entry name" value="HATPase_c"/>
    <property type="match status" value="1"/>
</dbReference>
<comment type="caution">
    <text evidence="11">The sequence shown here is derived from an EMBL/GenBank/DDBJ whole genome shotgun (WGS) entry which is preliminary data.</text>
</comment>
<evidence type="ECO:0000256" key="6">
    <source>
        <dbReference type="ARBA" id="ARBA00022777"/>
    </source>
</evidence>
<evidence type="ECO:0000256" key="2">
    <source>
        <dbReference type="ARBA" id="ARBA00012438"/>
    </source>
</evidence>
<comment type="catalytic activity">
    <reaction evidence="1">
        <text>ATP + protein L-histidine = ADP + protein N-phospho-L-histidine.</text>
        <dbReference type="EC" id="2.7.13.3"/>
    </reaction>
</comment>
<feature type="domain" description="Histidine kinase/HSP90-like ATPase" evidence="10">
    <location>
        <begin position="349"/>
        <end position="440"/>
    </location>
</feature>
<feature type="transmembrane region" description="Helical" evidence="9">
    <location>
        <begin position="67"/>
        <end position="89"/>
    </location>
</feature>
<evidence type="ECO:0000256" key="4">
    <source>
        <dbReference type="ARBA" id="ARBA00022679"/>
    </source>
</evidence>
<feature type="transmembrane region" description="Helical" evidence="9">
    <location>
        <begin position="138"/>
        <end position="163"/>
    </location>
</feature>
<feature type="transmembrane region" description="Helical" evidence="9">
    <location>
        <begin position="183"/>
        <end position="203"/>
    </location>
</feature>
<evidence type="ECO:0000256" key="3">
    <source>
        <dbReference type="ARBA" id="ARBA00022553"/>
    </source>
</evidence>
<dbReference type="InterPro" id="IPR003594">
    <property type="entry name" value="HATPase_dom"/>
</dbReference>
<keyword evidence="7" id="KW-0067">ATP-binding</keyword>
<dbReference type="Pfam" id="PF13796">
    <property type="entry name" value="Sensor"/>
    <property type="match status" value="1"/>
</dbReference>
<evidence type="ECO:0000256" key="5">
    <source>
        <dbReference type="ARBA" id="ARBA00022741"/>
    </source>
</evidence>
<reference evidence="11 12" key="1">
    <citation type="submission" date="2024-01" db="EMBL/GenBank/DDBJ databases">
        <title>Genome insights into Plantactinospora veratri sp. nov.</title>
        <authorList>
            <person name="Wang L."/>
        </authorList>
    </citation>
    <scope>NUCLEOTIDE SEQUENCE [LARGE SCALE GENOMIC DNA]</scope>
    <source>
        <strain evidence="11 12">NEAU-FHS4</strain>
    </source>
</reference>
<dbReference type="InterPro" id="IPR036890">
    <property type="entry name" value="HATPase_C_sf"/>
</dbReference>
<dbReference type="InterPro" id="IPR050482">
    <property type="entry name" value="Sensor_HK_TwoCompSys"/>
</dbReference>
<evidence type="ECO:0000256" key="7">
    <source>
        <dbReference type="ARBA" id="ARBA00022840"/>
    </source>
</evidence>
<dbReference type="SMART" id="SM00387">
    <property type="entry name" value="HATPase_c"/>
    <property type="match status" value="1"/>
</dbReference>
<dbReference type="PANTHER" id="PTHR24421">
    <property type="entry name" value="NITRATE/NITRITE SENSOR PROTEIN NARX-RELATED"/>
    <property type="match status" value="1"/>
</dbReference>
<keyword evidence="9" id="KW-0472">Membrane</keyword>
<dbReference type="EMBL" id="JAZGQL010000014">
    <property type="protein sequence ID" value="MEE6309011.1"/>
    <property type="molecule type" value="Genomic_DNA"/>
</dbReference>
<evidence type="ECO:0000313" key="11">
    <source>
        <dbReference type="EMBL" id="MEE6309011.1"/>
    </source>
</evidence>
<dbReference type="Gene3D" id="1.20.5.1930">
    <property type="match status" value="1"/>
</dbReference>
<keyword evidence="6" id="KW-0418">Kinase</keyword>
<keyword evidence="12" id="KW-1185">Reference proteome</keyword>
<keyword evidence="9" id="KW-1133">Transmembrane helix</keyword>
<keyword evidence="9" id="KW-0812">Transmembrane</keyword>
<dbReference type="RefSeq" id="WP_331209293.1">
    <property type="nucleotide sequence ID" value="NZ_JAZGQL010000014.1"/>
</dbReference>
<protein>
    <recommendedName>
        <fullName evidence="2">histidine kinase</fullName>
        <ecNumber evidence="2">2.7.13.3</ecNumber>
    </recommendedName>
</protein>
<keyword evidence="4" id="KW-0808">Transferase</keyword>
<dbReference type="InterPro" id="IPR011712">
    <property type="entry name" value="Sig_transdc_His_kin_sub3_dim/P"/>
</dbReference>